<keyword evidence="2" id="KW-1185">Reference proteome</keyword>
<sequence length="95" mass="11386">MFLMMELLQSEPKDVEAMQLLLKQMAVLKKQQLRVLFQYGLKCVGALLAKVIFLERTHVDKQQLLSTKYCRCFYFTVPLLRERAQNDYLQRTMYF</sequence>
<evidence type="ECO:0000313" key="2">
    <source>
        <dbReference type="Proteomes" id="UP000316621"/>
    </source>
</evidence>
<dbReference type="Proteomes" id="UP000316621">
    <property type="component" value="Chromosome 4"/>
</dbReference>
<dbReference type="Gramene" id="RZC59392">
    <property type="protein sequence ID" value="RZC59392"/>
    <property type="gene ID" value="C5167_006695"/>
</dbReference>
<gene>
    <name evidence="1" type="ORF">C5167_006695</name>
</gene>
<protein>
    <submittedName>
        <fullName evidence="1">Uncharacterized protein</fullName>
    </submittedName>
</protein>
<organism evidence="1 2">
    <name type="scientific">Papaver somniferum</name>
    <name type="common">Opium poppy</name>
    <dbReference type="NCBI Taxonomy" id="3469"/>
    <lineage>
        <taxon>Eukaryota</taxon>
        <taxon>Viridiplantae</taxon>
        <taxon>Streptophyta</taxon>
        <taxon>Embryophyta</taxon>
        <taxon>Tracheophyta</taxon>
        <taxon>Spermatophyta</taxon>
        <taxon>Magnoliopsida</taxon>
        <taxon>Ranunculales</taxon>
        <taxon>Papaveraceae</taxon>
        <taxon>Papaveroideae</taxon>
        <taxon>Papaver</taxon>
    </lineage>
</organism>
<reference evidence="1 2" key="1">
    <citation type="journal article" date="2018" name="Science">
        <title>The opium poppy genome and morphinan production.</title>
        <authorList>
            <person name="Guo L."/>
            <person name="Winzer T."/>
            <person name="Yang X."/>
            <person name="Li Y."/>
            <person name="Ning Z."/>
            <person name="He Z."/>
            <person name="Teodor R."/>
            <person name="Lu Y."/>
            <person name="Bowser T.A."/>
            <person name="Graham I.A."/>
            <person name="Ye K."/>
        </authorList>
    </citation>
    <scope>NUCLEOTIDE SEQUENCE [LARGE SCALE GENOMIC DNA]</scope>
    <source>
        <strain evidence="2">cv. HN1</strain>
        <tissue evidence="1">Leaves</tissue>
    </source>
</reference>
<name>A0A4Y7JH66_PAPSO</name>
<dbReference type="EMBL" id="CM010718">
    <property type="protein sequence ID" value="RZC59392.1"/>
    <property type="molecule type" value="Genomic_DNA"/>
</dbReference>
<dbReference type="AlphaFoldDB" id="A0A4Y7JH66"/>
<evidence type="ECO:0000313" key="1">
    <source>
        <dbReference type="EMBL" id="RZC59392.1"/>
    </source>
</evidence>
<accession>A0A4Y7JH66</accession>
<proteinExistence type="predicted"/>